<comment type="caution">
    <text evidence="4">The sequence shown here is derived from an EMBL/GenBank/DDBJ whole genome shotgun (WGS) entry which is preliminary data.</text>
</comment>
<dbReference type="OrthoDB" id="9770030at2"/>
<dbReference type="STRING" id="767452.AVL62_09120"/>
<evidence type="ECO:0000256" key="1">
    <source>
        <dbReference type="ARBA" id="ARBA00022679"/>
    </source>
</evidence>
<protein>
    <submittedName>
        <fullName evidence="4">Sulfurtransferase</fullName>
    </submittedName>
</protein>
<evidence type="ECO:0000259" key="3">
    <source>
        <dbReference type="PROSITE" id="PS50206"/>
    </source>
</evidence>
<feature type="domain" description="Rhodanese" evidence="3">
    <location>
        <begin position="178"/>
        <end position="291"/>
    </location>
</feature>
<dbReference type="CDD" id="cd01448">
    <property type="entry name" value="TST_Repeat_1"/>
    <property type="match status" value="1"/>
</dbReference>
<dbReference type="InterPro" id="IPR045078">
    <property type="entry name" value="TST/MPST-like"/>
</dbReference>
<dbReference type="RefSeq" id="WP_058892389.1">
    <property type="nucleotide sequence ID" value="NZ_LQBL01000032.1"/>
</dbReference>
<accession>A0A0W8I183</accession>
<dbReference type="PANTHER" id="PTHR11364:SF27">
    <property type="entry name" value="SULFURTRANSFERASE"/>
    <property type="match status" value="1"/>
</dbReference>
<dbReference type="Pfam" id="PF00581">
    <property type="entry name" value="Rhodanese"/>
    <property type="match status" value="2"/>
</dbReference>
<name>A0A0W8I183_9MICO</name>
<keyword evidence="1 4" id="KW-0808">Transferase</keyword>
<feature type="domain" description="Rhodanese" evidence="3">
    <location>
        <begin position="26"/>
        <end position="147"/>
    </location>
</feature>
<evidence type="ECO:0000256" key="2">
    <source>
        <dbReference type="ARBA" id="ARBA00022737"/>
    </source>
</evidence>
<dbReference type="InterPro" id="IPR001763">
    <property type="entry name" value="Rhodanese-like_dom"/>
</dbReference>
<dbReference type="PANTHER" id="PTHR11364">
    <property type="entry name" value="THIOSULFATE SULFERTANSFERASE"/>
    <property type="match status" value="1"/>
</dbReference>
<keyword evidence="2" id="KW-0677">Repeat</keyword>
<dbReference type="CDD" id="cd01449">
    <property type="entry name" value="TST_Repeat_2"/>
    <property type="match status" value="1"/>
</dbReference>
<organism evidence="4 5">
    <name type="scientific">Serinicoccus chungangensis</name>
    <dbReference type="NCBI Taxonomy" id="767452"/>
    <lineage>
        <taxon>Bacteria</taxon>
        <taxon>Bacillati</taxon>
        <taxon>Actinomycetota</taxon>
        <taxon>Actinomycetes</taxon>
        <taxon>Micrococcales</taxon>
        <taxon>Ornithinimicrobiaceae</taxon>
        <taxon>Serinicoccus</taxon>
    </lineage>
</organism>
<evidence type="ECO:0000313" key="4">
    <source>
        <dbReference type="EMBL" id="KUG51493.1"/>
    </source>
</evidence>
<keyword evidence="5" id="KW-1185">Reference proteome</keyword>
<dbReference type="EMBL" id="LQBL01000032">
    <property type="protein sequence ID" value="KUG51493.1"/>
    <property type="molecule type" value="Genomic_DNA"/>
</dbReference>
<dbReference type="PROSITE" id="PS50206">
    <property type="entry name" value="RHODANESE_3"/>
    <property type="match status" value="2"/>
</dbReference>
<reference evidence="4 5" key="1">
    <citation type="submission" date="2015-12" db="EMBL/GenBank/DDBJ databases">
        <title>Serinicoccus chungangenesis strain CD08_5 genome sequencing and assembly.</title>
        <authorList>
            <person name="Chander A.M."/>
            <person name="Kaur G."/>
            <person name="Nair G.R."/>
            <person name="Dhawan D.K."/>
            <person name="Kochhar R.K."/>
            <person name="Mayilraj S."/>
            <person name="Bhadada S.K."/>
        </authorList>
    </citation>
    <scope>NUCLEOTIDE SEQUENCE [LARGE SCALE GENOMIC DNA]</scope>
    <source>
        <strain evidence="4 5">CD08_5</strain>
    </source>
</reference>
<dbReference type="Gene3D" id="3.40.250.10">
    <property type="entry name" value="Rhodanese-like domain"/>
    <property type="match status" value="2"/>
</dbReference>
<sequence>MGTLRTPFAGPLVTVDDVQAALVGPPASRPVLVDVRWSLGAGREANQAAYLEEHLPGAAFLDLESALSGPPAPDGRGGRHPMPARQDLEHGLRDAGVRAGRPVVFYDAGPGLGAARAWWVTAHHGLEGAVLDGGLAAWRAAGLPTASGPVDVPEGDVGLPGGAPGRELLDADGLVRHQAAGGQVLDARPADRYRGENETIDPVAGHVPGAVSLPALSLLGPEGRLLDAEQVVQALTRAGGRTDLPTAVYCGSGVQAAHLALTLEAHGVGPRPAVYAGSWSDWVSDPGRPVER</sequence>
<dbReference type="AlphaFoldDB" id="A0A0W8I183"/>
<dbReference type="Proteomes" id="UP000054837">
    <property type="component" value="Unassembled WGS sequence"/>
</dbReference>
<evidence type="ECO:0000313" key="5">
    <source>
        <dbReference type="Proteomes" id="UP000054837"/>
    </source>
</evidence>
<gene>
    <name evidence="4" type="ORF">AVL62_09120</name>
</gene>
<dbReference type="InterPro" id="IPR001307">
    <property type="entry name" value="Thiosulphate_STrfase_CS"/>
</dbReference>
<dbReference type="SMART" id="SM00450">
    <property type="entry name" value="RHOD"/>
    <property type="match status" value="2"/>
</dbReference>
<proteinExistence type="predicted"/>
<dbReference type="SUPFAM" id="SSF52821">
    <property type="entry name" value="Rhodanese/Cell cycle control phosphatase"/>
    <property type="match status" value="2"/>
</dbReference>
<dbReference type="GO" id="GO:0004792">
    <property type="term" value="F:thiosulfate-cyanide sulfurtransferase activity"/>
    <property type="evidence" value="ECO:0007669"/>
    <property type="project" value="InterPro"/>
</dbReference>
<dbReference type="PROSITE" id="PS00380">
    <property type="entry name" value="RHODANESE_1"/>
    <property type="match status" value="1"/>
</dbReference>
<dbReference type="InterPro" id="IPR036873">
    <property type="entry name" value="Rhodanese-like_dom_sf"/>
</dbReference>